<dbReference type="RefSeq" id="XP_013266495.1">
    <property type="nucleotide sequence ID" value="XM_013411041.1"/>
</dbReference>
<proteinExistence type="predicted"/>
<feature type="compositionally biased region" description="Low complexity" evidence="8">
    <location>
        <begin position="54"/>
        <end position="82"/>
    </location>
</feature>
<keyword evidence="4" id="KW-0805">Transcription regulation</keyword>
<feature type="compositionally biased region" description="Pro residues" evidence="8">
    <location>
        <begin position="250"/>
        <end position="268"/>
    </location>
</feature>
<comment type="subcellular location">
    <subcellularLocation>
        <location evidence="1 7">Nucleus</location>
    </subcellularLocation>
</comment>
<dbReference type="GO" id="GO:0003714">
    <property type="term" value="F:transcription corepressor activity"/>
    <property type="evidence" value="ECO:0007669"/>
    <property type="project" value="InterPro"/>
</dbReference>
<dbReference type="GO" id="GO:0033698">
    <property type="term" value="C:Rpd3L complex"/>
    <property type="evidence" value="ECO:0007669"/>
    <property type="project" value="UniProtKB-ARBA"/>
</dbReference>
<feature type="compositionally biased region" description="Polar residues" evidence="8">
    <location>
        <begin position="604"/>
        <end position="628"/>
    </location>
</feature>
<dbReference type="VEuPathDB" id="FungiDB:Z518_11346"/>
<evidence type="ECO:0000313" key="10">
    <source>
        <dbReference type="EMBL" id="KIW99358.1"/>
    </source>
</evidence>
<feature type="compositionally biased region" description="Pro residues" evidence="8">
    <location>
        <begin position="35"/>
        <end position="47"/>
    </location>
</feature>
<feature type="compositionally biased region" description="Basic and acidic residues" evidence="8">
    <location>
        <begin position="111"/>
        <end position="175"/>
    </location>
</feature>
<evidence type="ECO:0000256" key="2">
    <source>
        <dbReference type="ARBA" id="ARBA00022491"/>
    </source>
</evidence>
<evidence type="ECO:0000256" key="5">
    <source>
        <dbReference type="ARBA" id="ARBA00023163"/>
    </source>
</evidence>
<dbReference type="InterPro" id="IPR013194">
    <property type="entry name" value="HDAC_interact_dom"/>
</dbReference>
<dbReference type="EMBL" id="KN847487">
    <property type="protein sequence ID" value="KIW99358.1"/>
    <property type="molecule type" value="Genomic_DNA"/>
</dbReference>
<evidence type="ECO:0000256" key="7">
    <source>
        <dbReference type="PROSITE-ProRule" id="PRU00810"/>
    </source>
</evidence>
<name>A0A0D2I0V5_9EURO</name>
<reference evidence="10 11" key="1">
    <citation type="submission" date="2015-01" db="EMBL/GenBank/DDBJ databases">
        <title>The Genome Sequence of Rhinocladiella mackenzie CBS 650.93.</title>
        <authorList>
            <consortium name="The Broad Institute Genomics Platform"/>
            <person name="Cuomo C."/>
            <person name="de Hoog S."/>
            <person name="Gorbushina A."/>
            <person name="Stielow B."/>
            <person name="Teixiera M."/>
            <person name="Abouelleil A."/>
            <person name="Chapman S.B."/>
            <person name="Priest M."/>
            <person name="Young S.K."/>
            <person name="Wortman J."/>
            <person name="Nusbaum C."/>
            <person name="Birren B."/>
        </authorList>
    </citation>
    <scope>NUCLEOTIDE SEQUENCE [LARGE SCALE GENOMIC DNA]</scope>
    <source>
        <strain evidence="10 11">CBS 650.93</strain>
    </source>
</reference>
<feature type="region of interest" description="Disordered" evidence="8">
    <location>
        <begin position="1102"/>
        <end position="1186"/>
    </location>
</feature>
<dbReference type="STRING" id="1442369.A0A0D2I0V5"/>
<protein>
    <recommendedName>
        <fullName evidence="9">Histone deacetylase interacting domain-containing protein</fullName>
    </recommendedName>
</protein>
<feature type="region of interest" description="Disordered" evidence="8">
    <location>
        <begin position="1"/>
        <end position="293"/>
    </location>
</feature>
<feature type="compositionally biased region" description="Basic and acidic residues" evidence="8">
    <location>
        <begin position="1130"/>
        <end position="1149"/>
    </location>
</feature>
<dbReference type="PANTHER" id="PTHR12346:SF0">
    <property type="entry name" value="SIN3A, ISOFORM G"/>
    <property type="match status" value="1"/>
</dbReference>
<dbReference type="GO" id="GO:0010628">
    <property type="term" value="P:positive regulation of gene expression"/>
    <property type="evidence" value="ECO:0007669"/>
    <property type="project" value="UniProtKB-ARBA"/>
</dbReference>
<dbReference type="PROSITE" id="PS51477">
    <property type="entry name" value="PAH"/>
    <property type="match status" value="3"/>
</dbReference>
<feature type="region of interest" description="Disordered" evidence="8">
    <location>
        <begin position="388"/>
        <end position="473"/>
    </location>
</feature>
<sequence length="1553" mass="175181">MNQNPGDHWRAPGGPPQSEPQPQGRPFASFGPNGPSQPPPHVLPPPSSYHQHHSQPSGSHSLSIADLTQGPHNHQQQHQYNTQPPPPPQPQGHPMGPLGHSMPQHSPQYLGREREMREMREMREQLREREMREREMRERNNIELQRQRDEMMMREREREAREREQMERLHQEQHQQQRPVQSHAGSIPIHQPVASKVQNSIHGPNGLLANGGTGAVQHNGPAPSAGNNLFGGPAQHEPQRSSQYMHQQVAPPPAPAPAPAPPPPPPPQQQQQPQQGQAFMPGPSPMPAPAQLAHGQQPILNDALSYLDQVKVRFSDHPDVYNRFLDIMKDFKSQAIDTPGVIERVSNLFNGHPALIQGFNTFLPPGYRIECGTEENPDAIRVTTPSGTMTQSLQSRGRAHFESTGANQGAPPVQGRQDTFESRHGWGQTLGTSPGARSAELPGYKPVAGERPVDEGPNAMSQQEQRGVSTLQSAVTAVTNGATRPALAVSPGPGQPGAYPQQTAGFAGNSALGELKRGGPVEFNHAISYVNKIKNRFAQQPEIYKQFLEILQTYQRESKPIQDVYAQVTQLFISAPDLLEDFKQFLPESAAHGKAQASRVMGQEEQTSNVRGEPNYTSGSVPQAQTPRPASKMPPMGQFDPPTTSKDSKKRRAGPSTSLGSQTTTQPAVEAGVTQGPRTGPVQVGNAIKRPKLATQRQPPAEPVVTSPTLVPQLPEPLPPFPSLSTTPEELGFFDRAKKQIGNRAGYAEFLKLINLYTQDLIDKYTLADRVGSFIGGNPDLMTWFKNFLGIEEQDEVVEARARPDPGRVNLSHCRALGPSYRHLPKRDQNKPCKGRDGMCYEVLNDVWASHPTWASEDSGFVAHRKNQYEEALHRIEEERHDYDFHIESCQRTIQLMEPLVQQIGVMSEADRAAFILQPGLGGASEAIPKRIIMKIYGRDVGARVMQEMFARPTAVLPIVLSRLKQKLEEWKQVQREWEKVWRDQIHKQFWKSLDHQGINAKNLDKKNFQQKTLTSEIQAKYEEARKNRENGITTKKHQLEYAFNDLDVIADATRLILASLDSDRVQYSGGEQERIRGWFTDFVIRFFGLDPEKFHELLETPALRNRDHDEGADDPEGDTHPPAKGKSQRKSDWLRRLALERRHGKEDSVASASKESSPMPGVSSEMELDEDTAASETPETPQHPWINVAHGNSSVRHLAMDEAYPHTTFNFYANANIYCFFRLFEAMYSRLLAIKLNEANVQEAVARYKGTNGRVKPAIELRMIDKGPDFFFFSIDGKQNYYSQILQMCEDVLVGSGDLGHLEETLRRYYNKSGWQLYTIDRLVSAILRFIMNILGGDAKDKSVEITNLFMKDRERPDTTRKQEIQYRKQVERLSKDGEVYRISFTPQDRLCTIRLFPSEDATFDNDTLSDEARWQYYVASYTMTDATEGVDQSRMHSPFLRRNIAPQNANIEAAYQEVYGDLDHFDEQTAFISPESYKLLLQNDFGFVRRKAFERPSGKAYETGKMEESERFREKYVRNTAWMKDQRAEDVERIKAAFEKGVREGFSRYDD</sequence>
<dbReference type="Proteomes" id="UP000053617">
    <property type="component" value="Unassembled WGS sequence"/>
</dbReference>
<dbReference type="SMART" id="SM00761">
    <property type="entry name" value="HDAC_interact"/>
    <property type="match status" value="1"/>
</dbReference>
<dbReference type="FunFam" id="1.20.1160.11:FF:000001">
    <property type="entry name" value="Paired amphipathic helix protein Sin3"/>
    <property type="match status" value="1"/>
</dbReference>
<dbReference type="GeneID" id="25299417"/>
<evidence type="ECO:0000313" key="11">
    <source>
        <dbReference type="Proteomes" id="UP000053617"/>
    </source>
</evidence>
<dbReference type="HOGENOM" id="CLU_001360_2_4_1"/>
<evidence type="ECO:0000256" key="1">
    <source>
        <dbReference type="ARBA" id="ARBA00004123"/>
    </source>
</evidence>
<evidence type="ECO:0000259" key="9">
    <source>
        <dbReference type="SMART" id="SM00761"/>
    </source>
</evidence>
<dbReference type="InterPro" id="IPR031693">
    <property type="entry name" value="Sin3_C"/>
</dbReference>
<feature type="region of interest" description="Disordered" evidence="8">
    <location>
        <begin position="594"/>
        <end position="715"/>
    </location>
</feature>
<gene>
    <name evidence="10" type="ORF">Z518_11346</name>
</gene>
<evidence type="ECO:0000256" key="3">
    <source>
        <dbReference type="ARBA" id="ARBA00022737"/>
    </source>
</evidence>
<dbReference type="SUPFAM" id="SSF47762">
    <property type="entry name" value="PAH2 domain"/>
    <property type="match status" value="3"/>
</dbReference>
<evidence type="ECO:0000256" key="4">
    <source>
        <dbReference type="ARBA" id="ARBA00023015"/>
    </source>
</evidence>
<dbReference type="FunFam" id="1.20.1160.11:FF:000003">
    <property type="entry name" value="Paired amphipathic helix SIN3-like protein"/>
    <property type="match status" value="1"/>
</dbReference>
<dbReference type="PANTHER" id="PTHR12346">
    <property type="entry name" value="SIN3B-RELATED"/>
    <property type="match status" value="1"/>
</dbReference>
<dbReference type="GO" id="GO:0000122">
    <property type="term" value="P:negative regulation of transcription by RNA polymerase II"/>
    <property type="evidence" value="ECO:0007669"/>
    <property type="project" value="TreeGrafter"/>
</dbReference>
<keyword evidence="5" id="KW-0804">Transcription</keyword>
<dbReference type="InterPro" id="IPR003822">
    <property type="entry name" value="PAH"/>
</dbReference>
<evidence type="ECO:0000256" key="8">
    <source>
        <dbReference type="SAM" id="MobiDB-lite"/>
    </source>
</evidence>
<dbReference type="Pfam" id="PF02671">
    <property type="entry name" value="PAH"/>
    <property type="match status" value="3"/>
</dbReference>
<evidence type="ECO:0000256" key="6">
    <source>
        <dbReference type="ARBA" id="ARBA00023242"/>
    </source>
</evidence>
<accession>A0A0D2I0V5</accession>
<keyword evidence="6 7" id="KW-0539">Nucleus</keyword>
<dbReference type="OrthoDB" id="10265969at2759"/>
<feature type="compositionally biased region" description="Polar residues" evidence="8">
    <location>
        <begin position="655"/>
        <end position="667"/>
    </location>
</feature>
<feature type="compositionally biased region" description="Polar residues" evidence="8">
    <location>
        <begin position="459"/>
        <end position="473"/>
    </location>
</feature>
<dbReference type="Gene3D" id="1.20.1160.11">
    <property type="entry name" value="Paired amphipathic helix"/>
    <property type="match status" value="3"/>
</dbReference>
<dbReference type="InterPro" id="IPR039774">
    <property type="entry name" value="Sin3-like"/>
</dbReference>
<feature type="compositionally biased region" description="Low complexity" evidence="8">
    <location>
        <begin position="269"/>
        <end position="278"/>
    </location>
</feature>
<keyword evidence="2" id="KW-0678">Repressor</keyword>
<dbReference type="FunFam" id="1.20.1160.11:FF:000002">
    <property type="entry name" value="Paired amphipathic helix protein SIN3"/>
    <property type="match status" value="1"/>
</dbReference>
<keyword evidence="11" id="KW-1185">Reference proteome</keyword>
<dbReference type="Pfam" id="PF16879">
    <property type="entry name" value="Sin3a_C"/>
    <property type="match status" value="1"/>
</dbReference>
<keyword evidence="3" id="KW-0677">Repeat</keyword>
<organism evidence="10 11">
    <name type="scientific">Rhinocladiella mackenziei CBS 650.93</name>
    <dbReference type="NCBI Taxonomy" id="1442369"/>
    <lineage>
        <taxon>Eukaryota</taxon>
        <taxon>Fungi</taxon>
        <taxon>Dikarya</taxon>
        <taxon>Ascomycota</taxon>
        <taxon>Pezizomycotina</taxon>
        <taxon>Eurotiomycetes</taxon>
        <taxon>Chaetothyriomycetidae</taxon>
        <taxon>Chaetothyriales</taxon>
        <taxon>Herpotrichiellaceae</taxon>
        <taxon>Rhinocladiella</taxon>
    </lineage>
</organism>
<dbReference type="Pfam" id="PF08295">
    <property type="entry name" value="Sin3_corepress"/>
    <property type="match status" value="1"/>
</dbReference>
<feature type="domain" description="Histone deacetylase interacting" evidence="9">
    <location>
        <begin position="813"/>
        <end position="914"/>
    </location>
</feature>
<dbReference type="InterPro" id="IPR036600">
    <property type="entry name" value="PAH_sf"/>
</dbReference>